<dbReference type="PROSITE" id="PS50878">
    <property type="entry name" value="RT_POL"/>
    <property type="match status" value="1"/>
</dbReference>
<dbReference type="Proteomes" id="UP001333110">
    <property type="component" value="Unassembled WGS sequence"/>
</dbReference>
<evidence type="ECO:0000313" key="2">
    <source>
        <dbReference type="EMBL" id="KAK4832405.1"/>
    </source>
</evidence>
<evidence type="ECO:0000313" key="3">
    <source>
        <dbReference type="Proteomes" id="UP001333110"/>
    </source>
</evidence>
<dbReference type="PANTHER" id="PTHR33332">
    <property type="entry name" value="REVERSE TRANSCRIPTASE DOMAIN-CONTAINING PROTEIN"/>
    <property type="match status" value="1"/>
</dbReference>
<dbReference type="InterPro" id="IPR000477">
    <property type="entry name" value="RT_dom"/>
</dbReference>
<organism evidence="2 3">
    <name type="scientific">Mycteria americana</name>
    <name type="common">Wood stork</name>
    <dbReference type="NCBI Taxonomy" id="33587"/>
    <lineage>
        <taxon>Eukaryota</taxon>
        <taxon>Metazoa</taxon>
        <taxon>Chordata</taxon>
        <taxon>Craniata</taxon>
        <taxon>Vertebrata</taxon>
        <taxon>Euteleostomi</taxon>
        <taxon>Archelosauria</taxon>
        <taxon>Archosauria</taxon>
        <taxon>Dinosauria</taxon>
        <taxon>Saurischia</taxon>
        <taxon>Theropoda</taxon>
        <taxon>Coelurosauria</taxon>
        <taxon>Aves</taxon>
        <taxon>Neognathae</taxon>
        <taxon>Neoaves</taxon>
        <taxon>Aequornithes</taxon>
        <taxon>Ciconiiformes</taxon>
        <taxon>Ciconiidae</taxon>
        <taxon>Mycteria</taxon>
    </lineage>
</organism>
<feature type="domain" description="Reverse transcriptase" evidence="1">
    <location>
        <begin position="1"/>
        <end position="152"/>
    </location>
</feature>
<dbReference type="SUPFAM" id="SSF56672">
    <property type="entry name" value="DNA/RNA polymerases"/>
    <property type="match status" value="1"/>
</dbReference>
<dbReference type="InterPro" id="IPR043502">
    <property type="entry name" value="DNA/RNA_pol_sf"/>
</dbReference>
<sequence>MEQILLEVMSKHMEDEEVIRDSQHGFTKGKSCQTNLVAFCEGVTASEDKGTVTDVTYLNFCKFFSTVPHNILASKLERYGFDGWTIRWIRNWLDGCIQRVTVSGSVSKWKSVTSGVPQGSVLGPILFNNFINHRIIESFRLEKTFKTIQSSQ</sequence>
<proteinExistence type="predicted"/>
<dbReference type="Pfam" id="PF00078">
    <property type="entry name" value="RVT_1"/>
    <property type="match status" value="1"/>
</dbReference>
<evidence type="ECO:0000259" key="1">
    <source>
        <dbReference type="PROSITE" id="PS50878"/>
    </source>
</evidence>
<gene>
    <name evidence="2" type="ORF">QYF61_022540</name>
</gene>
<keyword evidence="3" id="KW-1185">Reference proteome</keyword>
<protein>
    <recommendedName>
        <fullName evidence="1">Reverse transcriptase domain-containing protein</fullName>
    </recommendedName>
</protein>
<reference evidence="2 3" key="1">
    <citation type="journal article" date="2023" name="J. Hered.">
        <title>Chromosome-level genome of the wood stork (Mycteria americana) provides insight into avian chromosome evolution.</title>
        <authorList>
            <person name="Flamio R. Jr."/>
            <person name="Ramstad K.M."/>
        </authorList>
    </citation>
    <scope>NUCLEOTIDE SEQUENCE [LARGE SCALE GENOMIC DNA]</scope>
    <source>
        <strain evidence="2">JAX WOST 10</strain>
    </source>
</reference>
<name>A0AAN7PLN0_MYCAM</name>
<accession>A0AAN7PLN0</accession>
<comment type="caution">
    <text evidence="2">The sequence shown here is derived from an EMBL/GenBank/DDBJ whole genome shotgun (WGS) entry which is preliminary data.</text>
</comment>
<dbReference type="EMBL" id="JAUNZN010000001">
    <property type="protein sequence ID" value="KAK4832405.1"/>
    <property type="molecule type" value="Genomic_DNA"/>
</dbReference>
<dbReference type="AlphaFoldDB" id="A0AAN7PLN0"/>